<proteinExistence type="predicted"/>
<dbReference type="EMBL" id="BAAAQR010000010">
    <property type="protein sequence ID" value="GAA2150676.1"/>
    <property type="molecule type" value="Genomic_DNA"/>
</dbReference>
<comment type="caution">
    <text evidence="2">The sequence shown here is derived from an EMBL/GenBank/DDBJ whole genome shotgun (WGS) entry which is preliminary data.</text>
</comment>
<feature type="region of interest" description="Disordered" evidence="1">
    <location>
        <begin position="1"/>
        <end position="20"/>
    </location>
</feature>
<protein>
    <submittedName>
        <fullName evidence="2">Uncharacterized protein</fullName>
    </submittedName>
</protein>
<gene>
    <name evidence="2" type="ORF">GCM10009844_31900</name>
</gene>
<sequence>MADPANSTDRPRPEHVRPDGVSDATVEALGKLSEALEAVEHARGHLYAFHRLCGTGDLTLGEAVDQLRDAGHAELADRIERELVGRNVIHGRWSFQIVEEYDDTYYDTFRSLERLARDQLVGGRRHLFEAEMKEDRRTHGAPHHASVPDDSGPQGGNGPG</sequence>
<evidence type="ECO:0000256" key="1">
    <source>
        <dbReference type="SAM" id="MobiDB-lite"/>
    </source>
</evidence>
<accession>A0ABP5LNF5</accession>
<reference evidence="3" key="1">
    <citation type="journal article" date="2019" name="Int. J. Syst. Evol. Microbiol.">
        <title>The Global Catalogue of Microorganisms (GCM) 10K type strain sequencing project: providing services to taxonomists for standard genome sequencing and annotation.</title>
        <authorList>
            <consortium name="The Broad Institute Genomics Platform"/>
            <consortium name="The Broad Institute Genome Sequencing Center for Infectious Disease"/>
            <person name="Wu L."/>
            <person name="Ma J."/>
        </authorList>
    </citation>
    <scope>NUCLEOTIDE SEQUENCE [LARGE SCALE GENOMIC DNA]</scope>
    <source>
        <strain evidence="3">JCM 16022</strain>
    </source>
</reference>
<evidence type="ECO:0000313" key="3">
    <source>
        <dbReference type="Proteomes" id="UP001501771"/>
    </source>
</evidence>
<keyword evidence="3" id="KW-1185">Reference proteome</keyword>
<organism evidence="2 3">
    <name type="scientific">Nocardioides koreensis</name>
    <dbReference type="NCBI Taxonomy" id="433651"/>
    <lineage>
        <taxon>Bacteria</taxon>
        <taxon>Bacillati</taxon>
        <taxon>Actinomycetota</taxon>
        <taxon>Actinomycetes</taxon>
        <taxon>Propionibacteriales</taxon>
        <taxon>Nocardioidaceae</taxon>
        <taxon>Nocardioides</taxon>
    </lineage>
</organism>
<evidence type="ECO:0000313" key="2">
    <source>
        <dbReference type="EMBL" id="GAA2150676.1"/>
    </source>
</evidence>
<name>A0ABP5LNF5_9ACTN</name>
<dbReference type="Proteomes" id="UP001501771">
    <property type="component" value="Unassembled WGS sequence"/>
</dbReference>
<feature type="compositionally biased region" description="Basic and acidic residues" evidence="1">
    <location>
        <begin position="9"/>
        <end position="20"/>
    </location>
</feature>
<feature type="region of interest" description="Disordered" evidence="1">
    <location>
        <begin position="133"/>
        <end position="160"/>
    </location>
</feature>